<feature type="domain" description="NAD(P)-binding" evidence="1">
    <location>
        <begin position="6"/>
        <end position="189"/>
    </location>
</feature>
<accession>A0ABT4MQ68</accession>
<gene>
    <name evidence="2" type="ORF">O4220_25380</name>
</gene>
<dbReference type="InterPro" id="IPR016040">
    <property type="entry name" value="NAD(P)-bd_dom"/>
</dbReference>
<protein>
    <submittedName>
        <fullName evidence="2">NAD(P)H-binding protein</fullName>
    </submittedName>
</protein>
<evidence type="ECO:0000313" key="2">
    <source>
        <dbReference type="EMBL" id="MCZ4521866.1"/>
    </source>
</evidence>
<dbReference type="RefSeq" id="WP_269608318.1">
    <property type="nucleotide sequence ID" value="NZ_JAPWIJ010000015.1"/>
</dbReference>
<dbReference type="PANTHER" id="PTHR43162">
    <property type="match status" value="1"/>
</dbReference>
<dbReference type="SUPFAM" id="SSF51735">
    <property type="entry name" value="NAD(P)-binding Rossmann-fold domains"/>
    <property type="match status" value="1"/>
</dbReference>
<dbReference type="Gene3D" id="3.90.25.10">
    <property type="entry name" value="UDP-galactose 4-epimerase, domain 1"/>
    <property type="match status" value="1"/>
</dbReference>
<sequence>MITILGATGQVGYRVAERLLKEGEQVRAIGRNTDRLDALAAGGAHAIQADLTPALAASFTGSEAVFVMLPSNPYAEDFAAEQAMWGASIVEALRVSEVERIVALSSLGADRLDAPGVIGCLAEQEERLRTSTDRSLHLLRPVSFFENLLPAAQQLTDSGTHVDSVDPHLPIPMIATSDIADAAVRALTDSPWDGVRTQVLLGERDLSYAEATAILGDRLAITEARYERLPYEAMADVLVSIGFSRSYAQLYADMTRAFNTEELTRDVRRSPDNSTEISFEEFADSIPAPAAVS</sequence>
<dbReference type="Gene3D" id="3.40.50.720">
    <property type="entry name" value="NAD(P)-binding Rossmann-like Domain"/>
    <property type="match status" value="1"/>
</dbReference>
<proteinExistence type="predicted"/>
<organism evidence="2 3">
    <name type="scientific">Rhodococcus ruber</name>
    <dbReference type="NCBI Taxonomy" id="1830"/>
    <lineage>
        <taxon>Bacteria</taxon>
        <taxon>Bacillati</taxon>
        <taxon>Actinomycetota</taxon>
        <taxon>Actinomycetes</taxon>
        <taxon>Mycobacteriales</taxon>
        <taxon>Nocardiaceae</taxon>
        <taxon>Rhodococcus</taxon>
    </lineage>
</organism>
<name>A0ABT4MQ68_9NOCA</name>
<dbReference type="Proteomes" id="UP001081071">
    <property type="component" value="Unassembled WGS sequence"/>
</dbReference>
<dbReference type="InterPro" id="IPR036291">
    <property type="entry name" value="NAD(P)-bd_dom_sf"/>
</dbReference>
<dbReference type="EMBL" id="JAPWIJ010000015">
    <property type="protein sequence ID" value="MCZ4521866.1"/>
    <property type="molecule type" value="Genomic_DNA"/>
</dbReference>
<dbReference type="PANTHER" id="PTHR43162:SF1">
    <property type="entry name" value="PRESTALK A DIFFERENTIATION PROTEIN A"/>
    <property type="match status" value="1"/>
</dbReference>
<evidence type="ECO:0000259" key="1">
    <source>
        <dbReference type="Pfam" id="PF13460"/>
    </source>
</evidence>
<dbReference type="Pfam" id="PF13460">
    <property type="entry name" value="NAD_binding_10"/>
    <property type="match status" value="1"/>
</dbReference>
<comment type="caution">
    <text evidence="2">The sequence shown here is derived from an EMBL/GenBank/DDBJ whole genome shotgun (WGS) entry which is preliminary data.</text>
</comment>
<dbReference type="InterPro" id="IPR051604">
    <property type="entry name" value="Ergot_Alk_Oxidoreductase"/>
</dbReference>
<keyword evidence="3" id="KW-1185">Reference proteome</keyword>
<reference evidence="2" key="1">
    <citation type="submission" date="2022-12" db="EMBL/GenBank/DDBJ databases">
        <authorList>
            <person name="Krivoruchko A.V."/>
            <person name="Elkin A."/>
        </authorList>
    </citation>
    <scope>NUCLEOTIDE SEQUENCE</scope>
    <source>
        <strain evidence="2">IEGM 1391</strain>
    </source>
</reference>
<evidence type="ECO:0000313" key="3">
    <source>
        <dbReference type="Proteomes" id="UP001081071"/>
    </source>
</evidence>